<evidence type="ECO:0000313" key="2">
    <source>
        <dbReference type="EMBL" id="CBI09349.1"/>
    </source>
</evidence>
<dbReference type="EMBL" id="CABR01000025">
    <property type="protein sequence ID" value="CBI09349.1"/>
    <property type="molecule type" value="Genomic_DNA"/>
</dbReference>
<name>E6QQ28_9ZZZZ</name>
<feature type="domain" description="Schlafen AlbA-2" evidence="1">
    <location>
        <begin position="24"/>
        <end position="114"/>
    </location>
</feature>
<sequence>MKKHWIPVALNWLTQSLDPVPHELNELDWKTKLTSNKERLIEHLIAFANHPSGGFLMFGVQDDATLAGVGQSDVAQIVNTLANLGRDAVEPPLAIDHAVVDFRGAACCWFSSQSRATSQCIDAANPLMKVGYARAARPARHPDRRLAV</sequence>
<evidence type="ECO:0000259" key="1">
    <source>
        <dbReference type="Pfam" id="PF04326"/>
    </source>
</evidence>
<comment type="caution">
    <text evidence="2">The sequence shown here is derived from an EMBL/GenBank/DDBJ whole genome shotgun (WGS) entry which is preliminary data.</text>
</comment>
<proteinExistence type="predicted"/>
<dbReference type="InterPro" id="IPR038461">
    <property type="entry name" value="Schlafen_AlbA_2_dom_sf"/>
</dbReference>
<dbReference type="Gene3D" id="3.30.950.30">
    <property type="entry name" value="Schlafen, AAA domain"/>
    <property type="match status" value="1"/>
</dbReference>
<protein>
    <recommendedName>
        <fullName evidence="1">Schlafen AlbA-2 domain-containing protein</fullName>
    </recommendedName>
</protein>
<organism evidence="2">
    <name type="scientific">mine drainage metagenome</name>
    <dbReference type="NCBI Taxonomy" id="410659"/>
    <lineage>
        <taxon>unclassified sequences</taxon>
        <taxon>metagenomes</taxon>
        <taxon>ecological metagenomes</taxon>
    </lineage>
</organism>
<gene>
    <name evidence="2" type="ORF">CARN7_0074</name>
</gene>
<dbReference type="Pfam" id="PF04326">
    <property type="entry name" value="SLFN_AlbA_2"/>
    <property type="match status" value="1"/>
</dbReference>
<dbReference type="AlphaFoldDB" id="E6QQ28"/>
<dbReference type="InterPro" id="IPR007421">
    <property type="entry name" value="Schlafen_AlbA_2_dom"/>
</dbReference>
<reference evidence="2" key="1">
    <citation type="submission" date="2009-10" db="EMBL/GenBank/DDBJ databases">
        <title>Diversity of trophic interactions inside an arsenic-rich microbial ecosystem.</title>
        <authorList>
            <person name="Bertin P.N."/>
            <person name="Heinrich-Salmeron A."/>
            <person name="Pelletier E."/>
            <person name="Goulhen-Chollet F."/>
            <person name="Arsene-Ploetze F."/>
            <person name="Gallien S."/>
            <person name="Calteau A."/>
            <person name="Vallenet D."/>
            <person name="Casiot C."/>
            <person name="Chane-Woon-Ming B."/>
            <person name="Giloteaux L."/>
            <person name="Barakat M."/>
            <person name="Bonnefoy V."/>
            <person name="Bruneel O."/>
            <person name="Chandler M."/>
            <person name="Cleiss J."/>
            <person name="Duran R."/>
            <person name="Elbaz-Poulichet F."/>
            <person name="Fonknechten N."/>
            <person name="Lauga B."/>
            <person name="Mornico D."/>
            <person name="Ortet P."/>
            <person name="Schaeffer C."/>
            <person name="Siguier P."/>
            <person name="Alexander Thil Smith A."/>
            <person name="Van Dorsselaer A."/>
            <person name="Weissenbach J."/>
            <person name="Medigue C."/>
            <person name="Le Paslier D."/>
        </authorList>
    </citation>
    <scope>NUCLEOTIDE SEQUENCE</scope>
</reference>
<accession>E6QQ28</accession>